<dbReference type="EMBL" id="JANPWB010000006">
    <property type="protein sequence ID" value="KAJ1176381.1"/>
    <property type="molecule type" value="Genomic_DNA"/>
</dbReference>
<protein>
    <submittedName>
        <fullName evidence="1">Uncharacterized protein</fullName>
    </submittedName>
</protein>
<evidence type="ECO:0000313" key="2">
    <source>
        <dbReference type="Proteomes" id="UP001066276"/>
    </source>
</evidence>
<organism evidence="1 2">
    <name type="scientific">Pleurodeles waltl</name>
    <name type="common">Iberian ribbed newt</name>
    <dbReference type="NCBI Taxonomy" id="8319"/>
    <lineage>
        <taxon>Eukaryota</taxon>
        <taxon>Metazoa</taxon>
        <taxon>Chordata</taxon>
        <taxon>Craniata</taxon>
        <taxon>Vertebrata</taxon>
        <taxon>Euteleostomi</taxon>
        <taxon>Amphibia</taxon>
        <taxon>Batrachia</taxon>
        <taxon>Caudata</taxon>
        <taxon>Salamandroidea</taxon>
        <taxon>Salamandridae</taxon>
        <taxon>Pleurodelinae</taxon>
        <taxon>Pleurodeles</taxon>
    </lineage>
</organism>
<reference evidence="1" key="1">
    <citation type="journal article" date="2022" name="bioRxiv">
        <title>Sequencing and chromosome-scale assembly of the giantPleurodeles waltlgenome.</title>
        <authorList>
            <person name="Brown T."/>
            <person name="Elewa A."/>
            <person name="Iarovenko S."/>
            <person name="Subramanian E."/>
            <person name="Araus A.J."/>
            <person name="Petzold A."/>
            <person name="Susuki M."/>
            <person name="Suzuki K.-i.T."/>
            <person name="Hayashi T."/>
            <person name="Toyoda A."/>
            <person name="Oliveira C."/>
            <person name="Osipova E."/>
            <person name="Leigh N.D."/>
            <person name="Simon A."/>
            <person name="Yun M.H."/>
        </authorList>
    </citation>
    <scope>NUCLEOTIDE SEQUENCE</scope>
    <source>
        <strain evidence="1">20211129_DDA</strain>
        <tissue evidence="1">Liver</tissue>
    </source>
</reference>
<dbReference type="Proteomes" id="UP001066276">
    <property type="component" value="Chromosome 3_2"/>
</dbReference>
<proteinExistence type="predicted"/>
<evidence type="ECO:0000313" key="1">
    <source>
        <dbReference type="EMBL" id="KAJ1176381.1"/>
    </source>
</evidence>
<sequence>MPSEASSGLRPMASRASYLAGEICYFPGLHISLSREAVVRLPEARVTPVIAEIYLGARSFILRRPFYSVAKPRTHVR</sequence>
<comment type="caution">
    <text evidence="1">The sequence shown here is derived from an EMBL/GenBank/DDBJ whole genome shotgun (WGS) entry which is preliminary data.</text>
</comment>
<dbReference type="AlphaFoldDB" id="A0AAV7TJQ0"/>
<gene>
    <name evidence="1" type="ORF">NDU88_001662</name>
</gene>
<keyword evidence="2" id="KW-1185">Reference proteome</keyword>
<accession>A0AAV7TJQ0</accession>
<name>A0AAV7TJQ0_PLEWA</name>